<dbReference type="GO" id="GO:0008061">
    <property type="term" value="F:chitin binding"/>
    <property type="evidence" value="ECO:0007669"/>
    <property type="project" value="InterPro"/>
</dbReference>
<dbReference type="Pfam" id="PF01607">
    <property type="entry name" value="CBM_14"/>
    <property type="match status" value="1"/>
</dbReference>
<dbReference type="SUPFAM" id="SSF57625">
    <property type="entry name" value="Invertebrate chitin-binding proteins"/>
    <property type="match status" value="2"/>
</dbReference>
<keyword evidence="1" id="KW-0732">Signal</keyword>
<keyword evidence="4" id="KW-1185">Reference proteome</keyword>
<comment type="caution">
    <text evidence="3">The sequence shown here is derived from an EMBL/GenBank/DDBJ whole genome shotgun (WGS) entry which is preliminary data.</text>
</comment>
<evidence type="ECO:0000313" key="4">
    <source>
        <dbReference type="Proteomes" id="UP000271974"/>
    </source>
</evidence>
<evidence type="ECO:0000259" key="2">
    <source>
        <dbReference type="PROSITE" id="PS50940"/>
    </source>
</evidence>
<name>A0A433U7G2_ELYCH</name>
<dbReference type="Proteomes" id="UP000271974">
    <property type="component" value="Unassembled WGS sequence"/>
</dbReference>
<dbReference type="SMART" id="SM00494">
    <property type="entry name" value="ChtBD2"/>
    <property type="match status" value="2"/>
</dbReference>
<feature type="chain" id="PRO_5019465665" description="Chitin-binding type-2 domain-containing protein" evidence="1">
    <location>
        <begin position="22"/>
        <end position="203"/>
    </location>
</feature>
<dbReference type="PROSITE" id="PS50940">
    <property type="entry name" value="CHIT_BIND_II"/>
    <property type="match status" value="2"/>
</dbReference>
<proteinExistence type="predicted"/>
<feature type="domain" description="Chitin-binding type-2" evidence="2">
    <location>
        <begin position="87"/>
        <end position="156"/>
    </location>
</feature>
<evidence type="ECO:0000313" key="3">
    <source>
        <dbReference type="EMBL" id="RUS89781.1"/>
    </source>
</evidence>
<dbReference type="GO" id="GO:0005576">
    <property type="term" value="C:extracellular region"/>
    <property type="evidence" value="ECO:0007669"/>
    <property type="project" value="InterPro"/>
</dbReference>
<evidence type="ECO:0000256" key="1">
    <source>
        <dbReference type="SAM" id="SignalP"/>
    </source>
</evidence>
<protein>
    <recommendedName>
        <fullName evidence="2">Chitin-binding type-2 domain-containing protein</fullName>
    </recommendedName>
</protein>
<accession>A0A433U7G2</accession>
<sequence length="203" mass="22594">MSFTVCVKFATLASILGMLSAFPMEMEYDCSGLPDNFIYWWACGAYGICRGGQYTQIDCINGTSYDRRTGDCVPMSKSVAFPCQGDQGHCLSHPGPGQRFADQTTDPVEGLPACTFYFTCSYGKYLGHQKCSQDTVYDEPQQRCLPASMVAPPCGTLTEIVNTKGHMKQVVQPITDNFGNPDYNRWPFMSNQNMAYPQARPQY</sequence>
<feature type="domain" description="Chitin-binding type-2" evidence="2">
    <location>
        <begin position="27"/>
        <end position="85"/>
    </location>
</feature>
<feature type="signal peptide" evidence="1">
    <location>
        <begin position="1"/>
        <end position="21"/>
    </location>
</feature>
<dbReference type="EMBL" id="RQTK01000048">
    <property type="protein sequence ID" value="RUS89781.1"/>
    <property type="molecule type" value="Genomic_DNA"/>
</dbReference>
<gene>
    <name evidence="3" type="ORF">EGW08_002484</name>
</gene>
<reference evidence="3 4" key="1">
    <citation type="submission" date="2019-01" db="EMBL/GenBank/DDBJ databases">
        <title>A draft genome assembly of the solar-powered sea slug Elysia chlorotica.</title>
        <authorList>
            <person name="Cai H."/>
            <person name="Li Q."/>
            <person name="Fang X."/>
            <person name="Li J."/>
            <person name="Curtis N.E."/>
            <person name="Altenburger A."/>
            <person name="Shibata T."/>
            <person name="Feng M."/>
            <person name="Maeda T."/>
            <person name="Schwartz J.A."/>
            <person name="Shigenobu S."/>
            <person name="Lundholm N."/>
            <person name="Nishiyama T."/>
            <person name="Yang H."/>
            <person name="Hasebe M."/>
            <person name="Li S."/>
            <person name="Pierce S.K."/>
            <person name="Wang J."/>
        </authorList>
    </citation>
    <scope>NUCLEOTIDE SEQUENCE [LARGE SCALE GENOMIC DNA]</scope>
    <source>
        <strain evidence="3">EC2010</strain>
        <tissue evidence="3">Whole organism of an adult</tissue>
    </source>
</reference>
<dbReference type="AlphaFoldDB" id="A0A433U7G2"/>
<dbReference type="InterPro" id="IPR036508">
    <property type="entry name" value="Chitin-bd_dom_sf"/>
</dbReference>
<dbReference type="OrthoDB" id="439917at2759"/>
<dbReference type="InterPro" id="IPR002557">
    <property type="entry name" value="Chitin-bd_dom"/>
</dbReference>
<organism evidence="3 4">
    <name type="scientific">Elysia chlorotica</name>
    <name type="common">Eastern emerald elysia</name>
    <name type="synonym">Sea slug</name>
    <dbReference type="NCBI Taxonomy" id="188477"/>
    <lineage>
        <taxon>Eukaryota</taxon>
        <taxon>Metazoa</taxon>
        <taxon>Spiralia</taxon>
        <taxon>Lophotrochozoa</taxon>
        <taxon>Mollusca</taxon>
        <taxon>Gastropoda</taxon>
        <taxon>Heterobranchia</taxon>
        <taxon>Euthyneura</taxon>
        <taxon>Panpulmonata</taxon>
        <taxon>Sacoglossa</taxon>
        <taxon>Placobranchoidea</taxon>
        <taxon>Plakobranchidae</taxon>
        <taxon>Elysia</taxon>
    </lineage>
</organism>